<gene>
    <name evidence="3" type="ORF">BW686_07320</name>
</gene>
<name>A0A244EV37_PSESX</name>
<dbReference type="SUPFAM" id="SSF52540">
    <property type="entry name" value="P-loop containing nucleoside triphosphate hydrolases"/>
    <property type="match status" value="1"/>
</dbReference>
<dbReference type="InterPro" id="IPR001387">
    <property type="entry name" value="Cro/C1-type_HTH"/>
</dbReference>
<dbReference type="Proteomes" id="UP000195128">
    <property type="component" value="Unassembled WGS sequence"/>
</dbReference>
<organism evidence="3 4">
    <name type="scientific">Pseudomonas syringae</name>
    <dbReference type="NCBI Taxonomy" id="317"/>
    <lineage>
        <taxon>Bacteria</taxon>
        <taxon>Pseudomonadati</taxon>
        <taxon>Pseudomonadota</taxon>
        <taxon>Gammaproteobacteria</taxon>
        <taxon>Pseudomonadales</taxon>
        <taxon>Pseudomonadaceae</taxon>
        <taxon>Pseudomonas</taxon>
    </lineage>
</organism>
<evidence type="ECO:0000313" key="3">
    <source>
        <dbReference type="EMBL" id="OUM07840.1"/>
    </source>
</evidence>
<accession>A0A244EV37</accession>
<dbReference type="GO" id="GO:0003677">
    <property type="term" value="F:DNA binding"/>
    <property type="evidence" value="ECO:0007669"/>
    <property type="project" value="InterPro"/>
</dbReference>
<evidence type="ECO:0000256" key="2">
    <source>
        <dbReference type="ARBA" id="ARBA00022840"/>
    </source>
</evidence>
<sequence>MSPFAAALMNSRIAHSMSRFRAAECAGVSERTWRSYEQGQRAPRKSVVRNFYDRSGIPMTEDTAKMLRASHVARVMSITSLKGGVGKSPITVDVAACLVERGNRVAVISHDCCYEDGLSQGGRPRAGGLTASVDFFGYSDVFFSVAEKETFTKRLRHIVDHGSLMDRSGLEFEMGGTLGSMVERIGSCRMFKDLHADYDYILLDLNLKVDLIRTHSELVAIVIDSACPQSVASAERLNQRLQRSKGGRRTPSCFGLITRNDVGGKSRELEEYLGSLDLPPGTAEALEVARLASSKFREHILSDIMALPLTRLMTHLTNAHEIVIDKYNYEQQFMEGYSYFDSVLDIAPHSHAADEIRRLTIELVDLRL</sequence>
<dbReference type="Pfam" id="PF10609">
    <property type="entry name" value="ParA"/>
    <property type="match status" value="1"/>
</dbReference>
<dbReference type="SUPFAM" id="SSF47413">
    <property type="entry name" value="lambda repressor-like DNA-binding domains"/>
    <property type="match status" value="1"/>
</dbReference>
<dbReference type="AlphaFoldDB" id="A0A244EV37"/>
<dbReference type="InterPro" id="IPR010982">
    <property type="entry name" value="Lambda_DNA-bd_dom_sf"/>
</dbReference>
<dbReference type="InterPro" id="IPR027417">
    <property type="entry name" value="P-loop_NTPase"/>
</dbReference>
<comment type="caution">
    <text evidence="3">The sequence shown here is derived from an EMBL/GenBank/DDBJ whole genome shotgun (WGS) entry which is preliminary data.</text>
</comment>
<dbReference type="EMBL" id="MTSA01000005">
    <property type="protein sequence ID" value="OUM07840.1"/>
    <property type="molecule type" value="Genomic_DNA"/>
</dbReference>
<keyword evidence="1" id="KW-0547">Nucleotide-binding</keyword>
<reference evidence="3 4" key="1">
    <citation type="submission" date="2017-01" db="EMBL/GenBank/DDBJ databases">
        <authorList>
            <person name="Mah S.A."/>
            <person name="Swanson W.J."/>
            <person name="Moy G.W."/>
            <person name="Vacquier V.D."/>
        </authorList>
    </citation>
    <scope>NUCLEOTIDE SEQUENCE [LARGE SCALE GENOMIC DNA]</scope>
    <source>
        <strain evidence="3">PDD-32b-74</strain>
    </source>
</reference>
<dbReference type="InterPro" id="IPR033756">
    <property type="entry name" value="YlxH/NBP35"/>
</dbReference>
<keyword evidence="2" id="KW-0067">ATP-binding</keyword>
<proteinExistence type="predicted"/>
<evidence type="ECO:0000256" key="1">
    <source>
        <dbReference type="ARBA" id="ARBA00022741"/>
    </source>
</evidence>
<dbReference type="Gene3D" id="3.40.50.300">
    <property type="entry name" value="P-loop containing nucleotide triphosphate hydrolases"/>
    <property type="match status" value="1"/>
</dbReference>
<evidence type="ECO:0000313" key="4">
    <source>
        <dbReference type="Proteomes" id="UP000195128"/>
    </source>
</evidence>
<dbReference type="CDD" id="cd00093">
    <property type="entry name" value="HTH_XRE"/>
    <property type="match status" value="1"/>
</dbReference>
<protein>
    <submittedName>
        <fullName evidence="3">Uncharacterized protein</fullName>
    </submittedName>
</protein>
<dbReference type="OrthoDB" id="6971888at2"/>